<feature type="binding site" evidence="7">
    <location>
        <position position="260"/>
    </location>
    <ligand>
        <name>Mn(2+)</name>
        <dbReference type="ChEBI" id="CHEBI:29035"/>
        <label>1</label>
    </ligand>
</feature>
<evidence type="ECO:0000256" key="4">
    <source>
        <dbReference type="ARBA" id="ARBA00022997"/>
    </source>
</evidence>
<keyword evidence="6 7" id="KW-0464">Manganese</keyword>
<dbReference type="GO" id="GO:0005829">
    <property type="term" value="C:cytosol"/>
    <property type="evidence" value="ECO:0007669"/>
    <property type="project" value="TreeGrafter"/>
</dbReference>
<evidence type="ECO:0000313" key="11">
    <source>
        <dbReference type="Proteomes" id="UP000754644"/>
    </source>
</evidence>
<feature type="domain" description="Peptidase M24" evidence="8">
    <location>
        <begin position="170"/>
        <end position="429"/>
    </location>
</feature>
<dbReference type="EC" id="3.4.13.9" evidence="7"/>
<accession>A0A973A8R6</accession>
<dbReference type="Gene3D" id="3.90.230.10">
    <property type="entry name" value="Creatinase/methionine aminopeptidase superfamily"/>
    <property type="match status" value="1"/>
</dbReference>
<gene>
    <name evidence="7 10" type="primary">pepQ</name>
    <name evidence="10" type="ORF">HQ497_06395</name>
</gene>
<evidence type="ECO:0000259" key="9">
    <source>
        <dbReference type="Pfam" id="PF21216"/>
    </source>
</evidence>
<dbReference type="PANTHER" id="PTHR43226:SF8">
    <property type="entry name" value="XAA-PRO DIPEPTIDASE"/>
    <property type="match status" value="1"/>
</dbReference>
<evidence type="ECO:0000313" key="10">
    <source>
        <dbReference type="EMBL" id="NQV64978.1"/>
    </source>
</evidence>
<feature type="binding site" evidence="7">
    <location>
        <position position="340"/>
    </location>
    <ligand>
        <name>Mn(2+)</name>
        <dbReference type="ChEBI" id="CHEBI:29035"/>
        <label>1</label>
    </ligand>
</feature>
<evidence type="ECO:0000259" key="8">
    <source>
        <dbReference type="Pfam" id="PF00557"/>
    </source>
</evidence>
<evidence type="ECO:0000256" key="6">
    <source>
        <dbReference type="ARBA" id="ARBA00023211"/>
    </source>
</evidence>
<keyword evidence="3 7" id="KW-0378">Hydrolase</keyword>
<evidence type="ECO:0000256" key="5">
    <source>
        <dbReference type="ARBA" id="ARBA00023049"/>
    </source>
</evidence>
<dbReference type="InterPro" id="IPR022846">
    <property type="entry name" value="X_Pro_dipept"/>
</dbReference>
<organism evidence="10 11">
    <name type="scientific">SAR86 cluster bacterium</name>
    <dbReference type="NCBI Taxonomy" id="2030880"/>
    <lineage>
        <taxon>Bacteria</taxon>
        <taxon>Pseudomonadati</taxon>
        <taxon>Pseudomonadota</taxon>
        <taxon>Gammaproteobacteria</taxon>
        <taxon>SAR86 cluster</taxon>
    </lineage>
</organism>
<comment type="function">
    <text evidence="7">Splits dipeptides with a prolyl residue in the C-terminal position.</text>
</comment>
<keyword evidence="2 7" id="KW-0479">Metal-binding</keyword>
<feature type="binding site" evidence="7">
    <location>
        <position position="260"/>
    </location>
    <ligand>
        <name>Mn(2+)</name>
        <dbReference type="ChEBI" id="CHEBI:29035"/>
        <label>2</label>
    </ligand>
</feature>
<dbReference type="PANTHER" id="PTHR43226">
    <property type="entry name" value="XAA-PRO AMINOPEPTIDASE 3"/>
    <property type="match status" value="1"/>
</dbReference>
<dbReference type="HAMAP" id="MF_01279">
    <property type="entry name" value="X_Pro_dipeptid"/>
    <property type="match status" value="1"/>
</dbReference>
<dbReference type="InterPro" id="IPR048819">
    <property type="entry name" value="PepQ_N"/>
</dbReference>
<evidence type="ECO:0000256" key="3">
    <source>
        <dbReference type="ARBA" id="ARBA00022801"/>
    </source>
</evidence>
<dbReference type="InterPro" id="IPR000994">
    <property type="entry name" value="Pept_M24"/>
</dbReference>
<name>A0A973A8R6_9GAMM</name>
<dbReference type="GO" id="GO:0006508">
    <property type="term" value="P:proteolysis"/>
    <property type="evidence" value="ECO:0007669"/>
    <property type="project" value="UniProtKB-KW"/>
</dbReference>
<keyword evidence="4 7" id="KW-0224">Dipeptidase</keyword>
<dbReference type="InterPro" id="IPR029149">
    <property type="entry name" value="Creatin/AminoP/Spt16_N"/>
</dbReference>
<feature type="binding site" evidence="7">
    <location>
        <position position="249"/>
    </location>
    <ligand>
        <name>Mn(2+)</name>
        <dbReference type="ChEBI" id="CHEBI:29035"/>
        <label>2</label>
    </ligand>
</feature>
<dbReference type="GO" id="GO:0008235">
    <property type="term" value="F:metalloexopeptidase activity"/>
    <property type="evidence" value="ECO:0007669"/>
    <property type="project" value="UniProtKB-UniRule"/>
</dbReference>
<dbReference type="Pfam" id="PF21216">
    <property type="entry name" value="PepQ_N"/>
    <property type="match status" value="1"/>
</dbReference>
<dbReference type="Gene3D" id="3.40.350.10">
    <property type="entry name" value="Creatinase/prolidase N-terminal domain"/>
    <property type="match status" value="1"/>
</dbReference>
<dbReference type="SUPFAM" id="SSF55920">
    <property type="entry name" value="Creatinase/aminopeptidase"/>
    <property type="match status" value="1"/>
</dbReference>
<dbReference type="AlphaFoldDB" id="A0A973A8R6"/>
<comment type="cofactor">
    <cofactor evidence="7">
        <name>Mn(2+)</name>
        <dbReference type="ChEBI" id="CHEBI:29035"/>
    </cofactor>
    <text evidence="7">Binds 2 manganese ions per subunit.</text>
</comment>
<keyword evidence="1 7" id="KW-0645">Protease</keyword>
<evidence type="ECO:0000256" key="2">
    <source>
        <dbReference type="ARBA" id="ARBA00022723"/>
    </source>
</evidence>
<comment type="caution">
    <text evidence="10">The sequence shown here is derived from an EMBL/GenBank/DDBJ whole genome shotgun (WGS) entry which is preliminary data.</text>
</comment>
<feature type="domain" description="Xaa-Pro dipeptidase N-terminal" evidence="9">
    <location>
        <begin position="11"/>
        <end position="158"/>
    </location>
</feature>
<dbReference type="InterPro" id="IPR052433">
    <property type="entry name" value="X-Pro_dipept-like"/>
</dbReference>
<dbReference type="GO" id="GO:0016795">
    <property type="term" value="F:phosphoric triester hydrolase activity"/>
    <property type="evidence" value="ECO:0007669"/>
    <property type="project" value="InterPro"/>
</dbReference>
<evidence type="ECO:0000256" key="1">
    <source>
        <dbReference type="ARBA" id="ARBA00022670"/>
    </source>
</evidence>
<keyword evidence="5 7" id="KW-0482">Metalloprotease</keyword>
<dbReference type="GO" id="GO:0102009">
    <property type="term" value="F:proline dipeptidase activity"/>
    <property type="evidence" value="ECO:0007669"/>
    <property type="project" value="UniProtKB-EC"/>
</dbReference>
<proteinExistence type="inferred from homology"/>
<sequence length="448" mass="50424">MTMISTDLAGLYPEHLTRLQQHYSEAAILAGCAGVLIASGTLQPCFLDDHHYPFAVNPHFKAWLPLTDVPDSFLLIRNGQKPRLLFSQPEDYWHMTPAAPQGFWVEHWEIQSIQSLQDAQRLVLDPQNLLFIGEQVDLAREWGISAINTPAALSALHYERAYKTTYEIACLRQANQIAVKGHSVAETGFRAGQSEFEIAHAYLGAIQHREQQAPYGAIVAQNEHCAVLHYQFYAQQRLASADLNSLLIDAGASFYGYAADITRTYAARPGIFEDLVTSLDQHHLGIIDDIQVGMNYADLHEKMHRRIGQILLDSGCVRMSVDEMLEVNLTFSFLPHGLGHFLGLQTHDVGGFQQSRQGEEKSAPEKYPALRLTRDIQNQQVFTIEPGLYFIPMLLEKLKQGPYQSKINWSMIEELLPYGGIRIEDNIVILDNLPVNLTRLAMAEYRGA</sequence>
<feature type="binding site" evidence="7">
    <location>
        <position position="424"/>
    </location>
    <ligand>
        <name>Mn(2+)</name>
        <dbReference type="ChEBI" id="CHEBI:29035"/>
        <label>2</label>
    </ligand>
</feature>
<evidence type="ECO:0000256" key="7">
    <source>
        <dbReference type="HAMAP-Rule" id="MF_01279"/>
    </source>
</evidence>
<dbReference type="Proteomes" id="UP000754644">
    <property type="component" value="Unassembled WGS sequence"/>
</dbReference>
<dbReference type="Pfam" id="PF00557">
    <property type="entry name" value="Peptidase_M24"/>
    <property type="match status" value="1"/>
</dbReference>
<comment type="similarity">
    <text evidence="7">Belongs to the peptidase M24B family. Bacterial-type prolidase subfamily.</text>
</comment>
<dbReference type="GO" id="GO:0046872">
    <property type="term" value="F:metal ion binding"/>
    <property type="evidence" value="ECO:0007669"/>
    <property type="project" value="UniProtKB-KW"/>
</dbReference>
<dbReference type="GO" id="GO:0004177">
    <property type="term" value="F:aminopeptidase activity"/>
    <property type="evidence" value="ECO:0007669"/>
    <property type="project" value="TreeGrafter"/>
</dbReference>
<feature type="binding site" evidence="7">
    <location>
        <position position="385"/>
    </location>
    <ligand>
        <name>Mn(2+)</name>
        <dbReference type="ChEBI" id="CHEBI:29035"/>
        <label>1</label>
    </ligand>
</feature>
<dbReference type="EMBL" id="JABMOJ010000237">
    <property type="protein sequence ID" value="NQV64978.1"/>
    <property type="molecule type" value="Genomic_DNA"/>
</dbReference>
<feature type="binding site" evidence="7">
    <location>
        <position position="424"/>
    </location>
    <ligand>
        <name>Mn(2+)</name>
        <dbReference type="ChEBI" id="CHEBI:29035"/>
        <label>1</label>
    </ligand>
</feature>
<protein>
    <recommendedName>
        <fullName evidence="7">Xaa-Pro dipeptidase</fullName>
        <shortName evidence="7">X-Pro dipeptidase</shortName>
        <ecNumber evidence="7">3.4.13.9</ecNumber>
    </recommendedName>
    <alternativeName>
        <fullName evidence="7">Imidodipeptidase</fullName>
    </alternativeName>
    <alternativeName>
        <fullName evidence="7">Proline dipeptidase</fullName>
        <shortName evidence="7">Prolidase</shortName>
    </alternativeName>
</protein>
<comment type="catalytic activity">
    <reaction evidence="7">
        <text>Xaa-L-Pro dipeptide + H2O = an L-alpha-amino acid + L-proline</text>
        <dbReference type="Rhea" id="RHEA:76407"/>
        <dbReference type="ChEBI" id="CHEBI:15377"/>
        <dbReference type="ChEBI" id="CHEBI:59869"/>
        <dbReference type="ChEBI" id="CHEBI:60039"/>
        <dbReference type="ChEBI" id="CHEBI:195196"/>
        <dbReference type="EC" id="3.4.13.9"/>
    </reaction>
</comment>
<reference evidence="10" key="1">
    <citation type="submission" date="2020-05" db="EMBL/GenBank/DDBJ databases">
        <title>Sulfur intermediates as new biogeochemical hubs in an aquatic model microbial ecosystem.</title>
        <authorList>
            <person name="Vigneron A."/>
        </authorList>
    </citation>
    <scope>NUCLEOTIDE SEQUENCE</scope>
    <source>
        <strain evidence="10">Bin.250</strain>
    </source>
</reference>
<dbReference type="NCBIfam" id="NF010133">
    <property type="entry name" value="PRK13607.1"/>
    <property type="match status" value="1"/>
</dbReference>
<dbReference type="InterPro" id="IPR036005">
    <property type="entry name" value="Creatinase/aminopeptidase-like"/>
</dbReference>